<keyword evidence="3" id="KW-0677">Repeat</keyword>
<feature type="region of interest" description="Disordered" evidence="6">
    <location>
        <begin position="149"/>
        <end position="182"/>
    </location>
</feature>
<feature type="compositionally biased region" description="Low complexity" evidence="6">
    <location>
        <begin position="170"/>
        <end position="180"/>
    </location>
</feature>
<feature type="region of interest" description="Disordered" evidence="6">
    <location>
        <begin position="1"/>
        <end position="21"/>
    </location>
</feature>
<evidence type="ECO:0000256" key="1">
    <source>
        <dbReference type="ARBA" id="ARBA00004123"/>
    </source>
</evidence>
<evidence type="ECO:0000256" key="3">
    <source>
        <dbReference type="ARBA" id="ARBA00022737"/>
    </source>
</evidence>
<protein>
    <recommendedName>
        <fullName evidence="7">C2H2-type domain-containing protein</fullName>
    </recommendedName>
</protein>
<keyword evidence="4" id="KW-0862">Zinc</keyword>
<accession>A0AAD8E6B8</accession>
<dbReference type="PROSITE" id="PS50157">
    <property type="entry name" value="ZINC_FINGER_C2H2_2"/>
    <property type="match status" value="1"/>
</dbReference>
<dbReference type="GO" id="GO:0000981">
    <property type="term" value="F:DNA-binding transcription factor activity, RNA polymerase II-specific"/>
    <property type="evidence" value="ECO:0007669"/>
    <property type="project" value="TreeGrafter"/>
</dbReference>
<proteinExistence type="predicted"/>
<feature type="compositionally biased region" description="Gly residues" evidence="6">
    <location>
        <begin position="1"/>
        <end position="20"/>
    </location>
</feature>
<gene>
    <name evidence="8" type="ORF">L9F63_005346</name>
</gene>
<dbReference type="GO" id="GO:0008270">
    <property type="term" value="F:zinc ion binding"/>
    <property type="evidence" value="ECO:0007669"/>
    <property type="project" value="UniProtKB-KW"/>
</dbReference>
<evidence type="ECO:0000256" key="2">
    <source>
        <dbReference type="ARBA" id="ARBA00022723"/>
    </source>
</evidence>
<dbReference type="Proteomes" id="UP001233999">
    <property type="component" value="Unassembled WGS sequence"/>
</dbReference>
<evidence type="ECO:0000256" key="4">
    <source>
        <dbReference type="ARBA" id="ARBA00022833"/>
    </source>
</evidence>
<keyword evidence="5" id="KW-0863">Zinc-finger</keyword>
<sequence>QQEVGGGGGGLFEPPGGGGTPLAMLQLPPQTLQAIGEASSCCEPGVSTVRIASPGDNDASPLMPTQAAHCREVESEAGFVCKKCRLAFPGEAGLLSHQRVACYPGKSADSRGSVRLVQIQYECKVCCSPESERMSSILEFKRHCESDSHASRLRASPQPSNSPPLQAKHPAPAASVSPSAGLSHEMEDVVNQITLLAARAAAENTSPGGGPAPTDSNANIAGSKDSRDFCHPAEPKRNKLLQLHPGDVPPSVAVPSTGQ</sequence>
<comment type="subcellular location">
    <subcellularLocation>
        <location evidence="1">Nucleus</location>
    </subcellularLocation>
</comment>
<evidence type="ECO:0000256" key="5">
    <source>
        <dbReference type="PROSITE-ProRule" id="PRU00042"/>
    </source>
</evidence>
<dbReference type="PANTHER" id="PTHR45891">
    <property type="entry name" value="ZINC FINGER HOMEOBOX PROTEIN"/>
    <property type="match status" value="1"/>
</dbReference>
<reference evidence="8" key="1">
    <citation type="journal article" date="2023" name="IScience">
        <title>Live-bearing cockroach genome reveals convergent evolutionary mechanisms linked to viviparity in insects and beyond.</title>
        <authorList>
            <person name="Fouks B."/>
            <person name="Harrison M.C."/>
            <person name="Mikhailova A.A."/>
            <person name="Marchal E."/>
            <person name="English S."/>
            <person name="Carruthers M."/>
            <person name="Jennings E.C."/>
            <person name="Chiamaka E.L."/>
            <person name="Frigard R.A."/>
            <person name="Pippel M."/>
            <person name="Attardo G.M."/>
            <person name="Benoit J.B."/>
            <person name="Bornberg-Bauer E."/>
            <person name="Tobe S.S."/>
        </authorList>
    </citation>
    <scope>NUCLEOTIDE SEQUENCE</scope>
    <source>
        <strain evidence="8">Stay&amp;Tobe</strain>
    </source>
</reference>
<reference evidence="8" key="2">
    <citation type="submission" date="2023-05" db="EMBL/GenBank/DDBJ databases">
        <authorList>
            <person name="Fouks B."/>
        </authorList>
    </citation>
    <scope>NUCLEOTIDE SEQUENCE</scope>
    <source>
        <strain evidence="8">Stay&amp;Tobe</strain>
        <tissue evidence="8">Testes</tissue>
    </source>
</reference>
<feature type="region of interest" description="Disordered" evidence="6">
    <location>
        <begin position="201"/>
        <end position="259"/>
    </location>
</feature>
<name>A0AAD8E6B8_DIPPU</name>
<dbReference type="PANTHER" id="PTHR45891:SF3">
    <property type="entry name" value="ZINC FINGER PROTEIN 2"/>
    <property type="match status" value="1"/>
</dbReference>
<evidence type="ECO:0000256" key="6">
    <source>
        <dbReference type="SAM" id="MobiDB-lite"/>
    </source>
</evidence>
<dbReference type="EMBL" id="JASPKZ010008879">
    <property type="protein sequence ID" value="KAJ9578426.1"/>
    <property type="molecule type" value="Genomic_DNA"/>
</dbReference>
<feature type="compositionally biased region" description="Basic and acidic residues" evidence="6">
    <location>
        <begin position="224"/>
        <end position="237"/>
    </location>
</feature>
<evidence type="ECO:0000313" key="8">
    <source>
        <dbReference type="EMBL" id="KAJ9578426.1"/>
    </source>
</evidence>
<dbReference type="InterPro" id="IPR051968">
    <property type="entry name" value="ZnFinger_Homeobox_TR"/>
</dbReference>
<keyword evidence="9" id="KW-1185">Reference proteome</keyword>
<organism evidence="8 9">
    <name type="scientific">Diploptera punctata</name>
    <name type="common">Pacific beetle cockroach</name>
    <dbReference type="NCBI Taxonomy" id="6984"/>
    <lineage>
        <taxon>Eukaryota</taxon>
        <taxon>Metazoa</taxon>
        <taxon>Ecdysozoa</taxon>
        <taxon>Arthropoda</taxon>
        <taxon>Hexapoda</taxon>
        <taxon>Insecta</taxon>
        <taxon>Pterygota</taxon>
        <taxon>Neoptera</taxon>
        <taxon>Polyneoptera</taxon>
        <taxon>Dictyoptera</taxon>
        <taxon>Blattodea</taxon>
        <taxon>Blaberoidea</taxon>
        <taxon>Blaberidae</taxon>
        <taxon>Diplopterinae</taxon>
        <taxon>Diploptera</taxon>
    </lineage>
</organism>
<feature type="non-terminal residue" evidence="8">
    <location>
        <position position="1"/>
    </location>
</feature>
<keyword evidence="2" id="KW-0479">Metal-binding</keyword>
<comment type="caution">
    <text evidence="8">The sequence shown here is derived from an EMBL/GenBank/DDBJ whole genome shotgun (WGS) entry which is preliminary data.</text>
</comment>
<dbReference type="GO" id="GO:0000978">
    <property type="term" value="F:RNA polymerase II cis-regulatory region sequence-specific DNA binding"/>
    <property type="evidence" value="ECO:0007669"/>
    <property type="project" value="TreeGrafter"/>
</dbReference>
<evidence type="ECO:0000313" key="9">
    <source>
        <dbReference type="Proteomes" id="UP001233999"/>
    </source>
</evidence>
<feature type="domain" description="C2H2-type" evidence="7">
    <location>
        <begin position="79"/>
        <end position="108"/>
    </location>
</feature>
<evidence type="ECO:0000259" key="7">
    <source>
        <dbReference type="PROSITE" id="PS50157"/>
    </source>
</evidence>
<dbReference type="AlphaFoldDB" id="A0AAD8E6B8"/>
<dbReference type="GO" id="GO:0005634">
    <property type="term" value="C:nucleus"/>
    <property type="evidence" value="ECO:0007669"/>
    <property type="project" value="UniProtKB-SubCell"/>
</dbReference>
<dbReference type="InterPro" id="IPR013087">
    <property type="entry name" value="Znf_C2H2_type"/>
</dbReference>